<sequence>MTDPIRPVNDDYSSAGQLTPEQIRQAAQQGFQAVLNLRSPHEPGTLPDEAEQAAAAGLGYAQAPVSPTSPEGDPLNAALAALDGLPKPVLIHCRGGGRATAVALIAIANQEKLSRDAFLEQATTHGLGPEQPQIQQFLRDYYGDPVPDQQEVG</sequence>
<feature type="domain" description="Beta-lactamase hydrolase-like protein phosphatase-like" evidence="2">
    <location>
        <begin position="5"/>
        <end position="105"/>
    </location>
</feature>
<evidence type="ECO:0000256" key="1">
    <source>
        <dbReference type="SAM" id="MobiDB-lite"/>
    </source>
</evidence>
<comment type="caution">
    <text evidence="3">The sequence shown here is derived from an EMBL/GenBank/DDBJ whole genome shotgun (WGS) entry which is preliminary data.</text>
</comment>
<protein>
    <submittedName>
        <fullName evidence="3">Sulfur transferase domain-containing protein</fullName>
    </submittedName>
</protein>
<name>A0ABV0KBD0_9CYAN</name>
<evidence type="ECO:0000313" key="4">
    <source>
        <dbReference type="Proteomes" id="UP001482513"/>
    </source>
</evidence>
<evidence type="ECO:0000313" key="3">
    <source>
        <dbReference type="EMBL" id="MEP0949909.1"/>
    </source>
</evidence>
<keyword evidence="3" id="KW-0808">Transferase</keyword>
<dbReference type="GO" id="GO:0016740">
    <property type="term" value="F:transferase activity"/>
    <property type="evidence" value="ECO:0007669"/>
    <property type="project" value="UniProtKB-KW"/>
</dbReference>
<organism evidence="3 4">
    <name type="scientific">Leptolyngbya subtilissima DQ-A4</name>
    <dbReference type="NCBI Taxonomy" id="2933933"/>
    <lineage>
        <taxon>Bacteria</taxon>
        <taxon>Bacillati</taxon>
        <taxon>Cyanobacteriota</taxon>
        <taxon>Cyanophyceae</taxon>
        <taxon>Leptolyngbyales</taxon>
        <taxon>Leptolyngbyaceae</taxon>
        <taxon>Leptolyngbya group</taxon>
        <taxon>Leptolyngbya</taxon>
    </lineage>
</organism>
<evidence type="ECO:0000259" key="2">
    <source>
        <dbReference type="Pfam" id="PF04273"/>
    </source>
</evidence>
<dbReference type="RefSeq" id="WP_190697687.1">
    <property type="nucleotide sequence ID" value="NZ_JAMPKX010000016.1"/>
</dbReference>
<dbReference type="Gene3D" id="3.90.190.10">
    <property type="entry name" value="Protein tyrosine phosphatase superfamily"/>
    <property type="match status" value="1"/>
</dbReference>
<dbReference type="SUPFAM" id="SSF52799">
    <property type="entry name" value="(Phosphotyrosine protein) phosphatases II"/>
    <property type="match status" value="1"/>
</dbReference>
<feature type="region of interest" description="Disordered" evidence="1">
    <location>
        <begin position="1"/>
        <end position="22"/>
    </location>
</feature>
<feature type="region of interest" description="Disordered" evidence="1">
    <location>
        <begin position="38"/>
        <end position="72"/>
    </location>
</feature>
<feature type="compositionally biased region" description="Polar residues" evidence="1">
    <location>
        <begin position="11"/>
        <end position="22"/>
    </location>
</feature>
<gene>
    <name evidence="3" type="ORF">NC992_23755</name>
</gene>
<dbReference type="Proteomes" id="UP001482513">
    <property type="component" value="Unassembled WGS sequence"/>
</dbReference>
<feature type="compositionally biased region" description="Low complexity" evidence="1">
    <location>
        <begin position="52"/>
        <end position="63"/>
    </location>
</feature>
<keyword evidence="4" id="KW-1185">Reference proteome</keyword>
<proteinExistence type="predicted"/>
<dbReference type="Pfam" id="PF04273">
    <property type="entry name" value="BLH_phosphatase"/>
    <property type="match status" value="1"/>
</dbReference>
<reference evidence="3 4" key="1">
    <citation type="submission" date="2022-04" db="EMBL/GenBank/DDBJ databases">
        <title>Positive selection, recombination, and allopatry shape intraspecific diversity of widespread and dominant cyanobacteria.</title>
        <authorList>
            <person name="Wei J."/>
            <person name="Shu W."/>
            <person name="Hu C."/>
        </authorList>
    </citation>
    <scope>NUCLEOTIDE SEQUENCE [LARGE SCALE GENOMIC DNA]</scope>
    <source>
        <strain evidence="3 4">DQ-A4</strain>
    </source>
</reference>
<accession>A0ABV0KBD0</accession>
<dbReference type="InterPro" id="IPR005939">
    <property type="entry name" value="BLH_phosphatase-like"/>
</dbReference>
<dbReference type="InterPro" id="IPR029021">
    <property type="entry name" value="Prot-tyrosine_phosphatase-like"/>
</dbReference>
<dbReference type="EMBL" id="JAMPKX010000016">
    <property type="protein sequence ID" value="MEP0949909.1"/>
    <property type="molecule type" value="Genomic_DNA"/>
</dbReference>